<name>A0AAD7IGE5_9AGAR</name>
<evidence type="ECO:0000313" key="1">
    <source>
        <dbReference type="EMBL" id="KAJ7742544.1"/>
    </source>
</evidence>
<evidence type="ECO:0000313" key="2">
    <source>
        <dbReference type="Proteomes" id="UP001215598"/>
    </source>
</evidence>
<dbReference type="AlphaFoldDB" id="A0AAD7IGE5"/>
<gene>
    <name evidence="1" type="ORF">B0H16DRAFT_1323264</name>
</gene>
<dbReference type="Proteomes" id="UP001215598">
    <property type="component" value="Unassembled WGS sequence"/>
</dbReference>
<feature type="non-terminal residue" evidence="1">
    <location>
        <position position="1"/>
    </location>
</feature>
<keyword evidence="2" id="KW-1185">Reference proteome</keyword>
<accession>A0AAD7IGE5</accession>
<sequence length="94" mass="10891">LPCLRGMGQHQSVQEVYRVIEALLVLHNMSIDFKDKPEDTWVLTKDPEDVNDENDGDREGMDVVGAAQVPAHETDDWLKEQGRRKRLRVFNELF</sequence>
<comment type="caution">
    <text evidence="1">The sequence shown here is derived from an EMBL/GenBank/DDBJ whole genome shotgun (WGS) entry which is preliminary data.</text>
</comment>
<dbReference type="EMBL" id="JARKIB010000094">
    <property type="protein sequence ID" value="KAJ7742544.1"/>
    <property type="molecule type" value="Genomic_DNA"/>
</dbReference>
<protein>
    <submittedName>
        <fullName evidence="1">Uncharacterized protein</fullName>
    </submittedName>
</protein>
<organism evidence="1 2">
    <name type="scientific">Mycena metata</name>
    <dbReference type="NCBI Taxonomy" id="1033252"/>
    <lineage>
        <taxon>Eukaryota</taxon>
        <taxon>Fungi</taxon>
        <taxon>Dikarya</taxon>
        <taxon>Basidiomycota</taxon>
        <taxon>Agaricomycotina</taxon>
        <taxon>Agaricomycetes</taxon>
        <taxon>Agaricomycetidae</taxon>
        <taxon>Agaricales</taxon>
        <taxon>Marasmiineae</taxon>
        <taxon>Mycenaceae</taxon>
        <taxon>Mycena</taxon>
    </lineage>
</organism>
<proteinExistence type="predicted"/>
<reference evidence="1" key="1">
    <citation type="submission" date="2023-03" db="EMBL/GenBank/DDBJ databases">
        <title>Massive genome expansion in bonnet fungi (Mycena s.s.) driven by repeated elements and novel gene families across ecological guilds.</title>
        <authorList>
            <consortium name="Lawrence Berkeley National Laboratory"/>
            <person name="Harder C.B."/>
            <person name="Miyauchi S."/>
            <person name="Viragh M."/>
            <person name="Kuo A."/>
            <person name="Thoen E."/>
            <person name="Andreopoulos B."/>
            <person name="Lu D."/>
            <person name="Skrede I."/>
            <person name="Drula E."/>
            <person name="Henrissat B."/>
            <person name="Morin E."/>
            <person name="Kohler A."/>
            <person name="Barry K."/>
            <person name="LaButti K."/>
            <person name="Morin E."/>
            <person name="Salamov A."/>
            <person name="Lipzen A."/>
            <person name="Mereny Z."/>
            <person name="Hegedus B."/>
            <person name="Baldrian P."/>
            <person name="Stursova M."/>
            <person name="Weitz H."/>
            <person name="Taylor A."/>
            <person name="Grigoriev I.V."/>
            <person name="Nagy L.G."/>
            <person name="Martin F."/>
            <person name="Kauserud H."/>
        </authorList>
    </citation>
    <scope>NUCLEOTIDE SEQUENCE</scope>
    <source>
        <strain evidence="1">CBHHK182m</strain>
    </source>
</reference>